<comment type="similarity">
    <text evidence="2">Belongs to the glycogen phosphorylase family.</text>
</comment>
<dbReference type="GO" id="GO:0005975">
    <property type="term" value="P:carbohydrate metabolic process"/>
    <property type="evidence" value="ECO:0007669"/>
    <property type="project" value="InterPro"/>
</dbReference>
<comment type="catalytic activity">
    <reaction evidence="1">
        <text>[(1-&gt;4)-alpha-D-glucosyl](n) + phosphate = [(1-&gt;4)-alpha-D-glucosyl](n-1) + alpha-D-glucose 1-phosphate</text>
        <dbReference type="Rhea" id="RHEA:41732"/>
        <dbReference type="Rhea" id="RHEA-COMP:9584"/>
        <dbReference type="Rhea" id="RHEA-COMP:9586"/>
        <dbReference type="ChEBI" id="CHEBI:15444"/>
        <dbReference type="ChEBI" id="CHEBI:43474"/>
        <dbReference type="ChEBI" id="CHEBI:58601"/>
        <dbReference type="EC" id="2.4.1.1"/>
    </reaction>
</comment>
<feature type="domain" description="DUF3417" evidence="4">
    <location>
        <begin position="17"/>
        <end position="126"/>
    </location>
</feature>
<evidence type="ECO:0000313" key="5">
    <source>
        <dbReference type="EMBL" id="KUG16658.1"/>
    </source>
</evidence>
<evidence type="ECO:0000259" key="4">
    <source>
        <dbReference type="Pfam" id="PF11897"/>
    </source>
</evidence>
<dbReference type="Pfam" id="PF11897">
    <property type="entry name" value="DUF3417"/>
    <property type="match status" value="1"/>
</dbReference>
<dbReference type="EC" id="2.4.1.1" evidence="5"/>
<dbReference type="GO" id="GO:0030170">
    <property type="term" value="F:pyridoxal phosphate binding"/>
    <property type="evidence" value="ECO:0007669"/>
    <property type="project" value="InterPro"/>
</dbReference>
<protein>
    <submittedName>
        <fullName evidence="5">Glycogen phosphorylase</fullName>
        <ecNumber evidence="5">2.4.1.1</ecNumber>
    </submittedName>
</protein>
<gene>
    <name evidence="5" type="ORF">ASZ90_013668</name>
</gene>
<keyword evidence="5" id="KW-0328">Glycosyltransferase</keyword>
<sequence length="735" mass="83843">MELKQIMKGINDKFPHLPERIAGLRKLTYNLWWSWHPEGRELFKLLHRQGWHLSGHNPVKMLNQMDAHMLKVASNDTHFLRHYDSVMARFEGYMEPETSWFCAGSREPERCAIAYFSAEYGLHHALPFYAGGLGFLAGDYLKECSDLGIPLVGLGFMYPQGYLRQMVSADGWQIGACEMLDRENAPIHKVLDGDGNPLSVKVPVMDPPLTLEVWMVQVGRTKLYLIDTSSEANESQNRIISDRLYTGDREMRLRQEIVLGIGGARVLRALGEDYSVLHLNEGHPAFAVLERIREKVEQGMNYSEASELVRNTTVFTTHTPVPAGHDAFAYPLLEKYLSSYLPTLDLSMEEFLRQGLNPDRPGEFNMTAFALRNSAYRNAVSKKHGEVSRSMWQPLWPHLPVDEVPIDYVTNGIHVPTWIDRRLGYDIFSRYMGRTWLEEHDESRIWELVCEIPDEIIWNHHNAMKNMLITKIKERARNKWLEGGAEPGQIMASGVLLDPAALTLGFARRFASYKRPTLLLQDMDRLRRILNDPWRPVQIIFAGKAHGDDQQSKMLLQQVFNAAKDRVSGGRIAFVEDYDELLAQYLVHGVDVWVNNPIPPMEASGTSGMKASVNGVPQLSVLDGWWIEGYNGKNGWAFSGADDGLQRDAKDAASIYTLLEKDIVPLYYNLGEDGIPHGWVTVMKEAIRMNGPNFSATRMAKEYTDKFYRQAIDAAMMERQKKERGFVKQDLFGRF</sequence>
<organism evidence="5">
    <name type="scientific">hydrocarbon metagenome</name>
    <dbReference type="NCBI Taxonomy" id="938273"/>
    <lineage>
        <taxon>unclassified sequences</taxon>
        <taxon>metagenomes</taxon>
        <taxon>ecological metagenomes</taxon>
    </lineage>
</organism>
<dbReference type="PIRSF" id="PIRSF000460">
    <property type="entry name" value="Pprylas_GlgP"/>
    <property type="match status" value="1"/>
</dbReference>
<dbReference type="Pfam" id="PF00343">
    <property type="entry name" value="Phosphorylase"/>
    <property type="match status" value="1"/>
</dbReference>
<dbReference type="AlphaFoldDB" id="A0A0W8F7U8"/>
<dbReference type="Gene3D" id="3.40.50.2000">
    <property type="entry name" value="Glycogen Phosphorylase B"/>
    <property type="match status" value="3"/>
</dbReference>
<dbReference type="GO" id="GO:0008184">
    <property type="term" value="F:glycogen phosphorylase activity"/>
    <property type="evidence" value="ECO:0007669"/>
    <property type="project" value="InterPro"/>
</dbReference>
<dbReference type="SUPFAM" id="SSF53756">
    <property type="entry name" value="UDP-Glycosyltransferase/glycogen phosphorylase"/>
    <property type="match status" value="1"/>
</dbReference>
<reference evidence="5" key="1">
    <citation type="journal article" date="2015" name="Proc. Natl. Acad. Sci. U.S.A.">
        <title>Networks of energetic and metabolic interactions define dynamics in microbial communities.</title>
        <authorList>
            <person name="Embree M."/>
            <person name="Liu J.K."/>
            <person name="Al-Bassam M.M."/>
            <person name="Zengler K."/>
        </authorList>
    </citation>
    <scope>NUCLEOTIDE SEQUENCE</scope>
</reference>
<dbReference type="InterPro" id="IPR052182">
    <property type="entry name" value="Glycogen/Maltodextrin_Phosph"/>
</dbReference>
<dbReference type="PANTHER" id="PTHR42655:SF1">
    <property type="entry name" value="GLYCOGEN PHOSPHORYLASE"/>
    <property type="match status" value="1"/>
</dbReference>
<evidence type="ECO:0000256" key="2">
    <source>
        <dbReference type="ARBA" id="ARBA00006047"/>
    </source>
</evidence>
<proteinExistence type="inferred from homology"/>
<dbReference type="NCBIfam" id="TIGR02094">
    <property type="entry name" value="more_P_ylases"/>
    <property type="match status" value="1"/>
</dbReference>
<comment type="caution">
    <text evidence="5">The sequence shown here is derived from an EMBL/GenBank/DDBJ whole genome shotgun (WGS) entry which is preliminary data.</text>
</comment>
<dbReference type="EMBL" id="LNQE01001485">
    <property type="protein sequence ID" value="KUG16658.1"/>
    <property type="molecule type" value="Genomic_DNA"/>
</dbReference>
<keyword evidence="5" id="KW-0808">Transferase</keyword>
<evidence type="ECO:0000256" key="1">
    <source>
        <dbReference type="ARBA" id="ARBA00001275"/>
    </source>
</evidence>
<accession>A0A0W8F7U8</accession>
<dbReference type="InterPro" id="IPR000811">
    <property type="entry name" value="Glyco_trans_35"/>
</dbReference>
<dbReference type="InterPro" id="IPR011834">
    <property type="entry name" value="Agluc_phsphrylas"/>
</dbReference>
<evidence type="ECO:0000256" key="3">
    <source>
        <dbReference type="ARBA" id="ARBA00022533"/>
    </source>
</evidence>
<dbReference type="InterPro" id="IPR024517">
    <property type="entry name" value="Glycogen_phosphorylase_DUF3417"/>
</dbReference>
<keyword evidence="3" id="KW-0021">Allosteric enzyme</keyword>
<name>A0A0W8F7U8_9ZZZZ</name>
<dbReference type="PANTHER" id="PTHR42655">
    <property type="entry name" value="GLYCOGEN PHOSPHORYLASE"/>
    <property type="match status" value="1"/>
</dbReference>